<feature type="compositionally biased region" description="Polar residues" evidence="3">
    <location>
        <begin position="483"/>
        <end position="498"/>
    </location>
</feature>
<dbReference type="InterPro" id="IPR004088">
    <property type="entry name" value="KH_dom_type_1"/>
</dbReference>
<feature type="domain" description="K Homology" evidence="4">
    <location>
        <begin position="861"/>
        <end position="931"/>
    </location>
</feature>
<evidence type="ECO:0000256" key="1">
    <source>
        <dbReference type="ARBA" id="ARBA00022737"/>
    </source>
</evidence>
<dbReference type="SMART" id="SM00322">
    <property type="entry name" value="KH"/>
    <property type="match status" value="7"/>
</dbReference>
<dbReference type="SUPFAM" id="SSF54791">
    <property type="entry name" value="Eukaryotic type KH-domain (KH-domain type I)"/>
    <property type="match status" value="5"/>
</dbReference>
<dbReference type="Pfam" id="PF00013">
    <property type="entry name" value="KH_1"/>
    <property type="match status" value="3"/>
</dbReference>
<feature type="domain" description="K Homology" evidence="4">
    <location>
        <begin position="1178"/>
        <end position="1243"/>
    </location>
</feature>
<dbReference type="PANTHER" id="PTHR10288">
    <property type="entry name" value="KH DOMAIN CONTAINING RNA BINDING PROTEIN"/>
    <property type="match status" value="1"/>
</dbReference>
<evidence type="ECO:0000256" key="2">
    <source>
        <dbReference type="PROSITE-ProRule" id="PRU00117"/>
    </source>
</evidence>
<dbReference type="GO" id="GO:0003723">
    <property type="term" value="F:RNA binding"/>
    <property type="evidence" value="ECO:0007669"/>
    <property type="project" value="UniProtKB-UniRule"/>
</dbReference>
<proteinExistence type="predicted"/>
<feature type="domain" description="K Homology" evidence="4">
    <location>
        <begin position="1313"/>
        <end position="1379"/>
    </location>
</feature>
<reference evidence="5 6" key="1">
    <citation type="submission" date="2024-10" db="EMBL/GenBank/DDBJ databases">
        <authorList>
            <person name="Kim D."/>
        </authorList>
    </citation>
    <scope>NUCLEOTIDE SEQUENCE [LARGE SCALE GENOMIC DNA]</scope>
    <source>
        <strain evidence="5">BH-2024</strain>
    </source>
</reference>
<dbReference type="Gene3D" id="3.30.1370.10">
    <property type="entry name" value="K Homology domain, type 1"/>
    <property type="match status" value="5"/>
</dbReference>
<dbReference type="EMBL" id="JBICBT010000704">
    <property type="protein sequence ID" value="KAL3104642.1"/>
    <property type="molecule type" value="Genomic_DNA"/>
</dbReference>
<evidence type="ECO:0000256" key="3">
    <source>
        <dbReference type="SAM" id="MobiDB-lite"/>
    </source>
</evidence>
<feature type="domain" description="K Homology" evidence="4">
    <location>
        <begin position="935"/>
        <end position="1090"/>
    </location>
</feature>
<comment type="caution">
    <text evidence="5">The sequence shown here is derived from an EMBL/GenBank/DDBJ whole genome shotgun (WGS) entry which is preliminary data.</text>
</comment>
<feature type="domain" description="K Homology" evidence="4">
    <location>
        <begin position="1244"/>
        <end position="1311"/>
    </location>
</feature>
<feature type="compositionally biased region" description="Low complexity" evidence="3">
    <location>
        <begin position="232"/>
        <end position="252"/>
    </location>
</feature>
<feature type="domain" description="K Homology" evidence="4">
    <location>
        <begin position="777"/>
        <end position="854"/>
    </location>
</feature>
<feature type="compositionally biased region" description="Basic and acidic residues" evidence="3">
    <location>
        <begin position="684"/>
        <end position="705"/>
    </location>
</feature>
<evidence type="ECO:0000313" key="5">
    <source>
        <dbReference type="EMBL" id="KAL3104642.1"/>
    </source>
</evidence>
<dbReference type="InterPro" id="IPR036612">
    <property type="entry name" value="KH_dom_type_1_sf"/>
</dbReference>
<organism evidence="5 6">
    <name type="scientific">Heterodera trifolii</name>
    <dbReference type="NCBI Taxonomy" id="157864"/>
    <lineage>
        <taxon>Eukaryota</taxon>
        <taxon>Metazoa</taxon>
        <taxon>Ecdysozoa</taxon>
        <taxon>Nematoda</taxon>
        <taxon>Chromadorea</taxon>
        <taxon>Rhabditida</taxon>
        <taxon>Tylenchina</taxon>
        <taxon>Tylenchomorpha</taxon>
        <taxon>Tylenchoidea</taxon>
        <taxon>Heteroderidae</taxon>
        <taxon>Heteroderinae</taxon>
        <taxon>Heterodera</taxon>
    </lineage>
</organism>
<keyword evidence="2" id="KW-0694">RNA-binding</keyword>
<feature type="region of interest" description="Disordered" evidence="3">
    <location>
        <begin position="204"/>
        <end position="255"/>
    </location>
</feature>
<feature type="compositionally biased region" description="Low complexity" evidence="3">
    <location>
        <begin position="715"/>
        <end position="728"/>
    </location>
</feature>
<feature type="region of interest" description="Disordered" evidence="3">
    <location>
        <begin position="674"/>
        <end position="746"/>
    </location>
</feature>
<dbReference type="Proteomes" id="UP001620626">
    <property type="component" value="Unassembled WGS sequence"/>
</dbReference>
<evidence type="ECO:0000259" key="4">
    <source>
        <dbReference type="SMART" id="SM00322"/>
    </source>
</evidence>
<feature type="region of interest" description="Disordered" evidence="3">
    <location>
        <begin position="480"/>
        <end position="502"/>
    </location>
</feature>
<protein>
    <recommendedName>
        <fullName evidence="4">K Homology domain-containing protein</fullName>
    </recommendedName>
</protein>
<feature type="compositionally biased region" description="Polar residues" evidence="3">
    <location>
        <begin position="215"/>
        <end position="231"/>
    </location>
</feature>
<accession>A0ABD2KNX5</accession>
<keyword evidence="6" id="KW-1185">Reference proteome</keyword>
<dbReference type="PROSITE" id="PS50084">
    <property type="entry name" value="KH_TYPE_1"/>
    <property type="match status" value="3"/>
</dbReference>
<name>A0ABD2KNX5_9BILA</name>
<feature type="domain" description="K Homology" evidence="4">
    <location>
        <begin position="1101"/>
        <end position="1174"/>
    </location>
</feature>
<evidence type="ECO:0000313" key="6">
    <source>
        <dbReference type="Proteomes" id="UP001620626"/>
    </source>
</evidence>
<feature type="compositionally biased region" description="Polar residues" evidence="3">
    <location>
        <begin position="729"/>
        <end position="746"/>
    </location>
</feature>
<gene>
    <name evidence="5" type="ORF">niasHT_022353</name>
</gene>
<keyword evidence="1" id="KW-0677">Repeat</keyword>
<dbReference type="InterPro" id="IPR004087">
    <property type="entry name" value="KH_dom"/>
</dbReference>
<sequence>MESSVVCALCAEFGARQYRILIFRVSASLVIVEDRLSEAFSNAKVGQWYSVGNGGQFWPIEPPLKTVTLPGNAYFCCKVALPVVFSPARPMDDDGVDTFCSTYIGQNCGPVLFSIEEAGLDRNNCYEAFVSLTSFNAPPLEDTNPTSSSPVRNGCKWALVKKSDICGLWNGDGVASPVTPLKVQLSPTTTGSFLLLSTPSTNSELMADSEANGGRTVQSKSVPPQSHTQTIGNSSAPAGGKAGASAPNSSKSVPNLVKPKAVDSAVNDDSSKGFLESVRRNALVLCWKLTAEDAFLVVCSDDQPRLRERIQCRNGFFPTTHKVSVGKFYSIEYSRYSTPNSPHVRIFVLKESPSPLESRLVNGELQLRIFIWRAKDHYWSEFCEVTQMPKGSPDVCLAWCKLNEKLQNKLNILVFVQLIDDLLKNNAMPSTVNNGTSTHRPMDLLELDELHGPDQVFDNERRNGSPDSITAEILRSKQLKSMKVNTGQKPNATPTTDQPKSEAKKLATVYMQIKRTFHPWIRGPFDKGLKAMVRAGVSIDFKANSNDIVLSGTDHARVDEYADKLRTLRDGPIRSAKERKCRVAAKLSNPIAEVTDDVLAETGAIIVLPMDCAQGKVSEMEISLLGSAAQITHAWDCLRDLFGTHDVGELLAEAAGKDFGDEKILRCIAAQQKSQPSGAFGGGRKTERIAEPKREESKTDKENRSKANSRPPSPFSSSSQCPRRSVSPASVSNGFHNSRASSRLGSTNSLAANHSKTHCQPDVANLRKYSASTLPLAQLRQKQIVYQEWQWRYLIGNGGEALAKMVREVQEAGGHQPNVLSYGYKENFHVGRLHFSGPVEAVEELYKKITAKISLLNKNGSMVKDSISMEKQFHCQVIGKGGEFLRRLKRKHGVKEINVPSEFSNSDQIHIEGPSLFSLRSCKDDLLKLLDDWRNDCYEEVPVQRRFVPMIRGKNSNKIVNLLDGLPRVEVDLPPHTNDDATEDSLIKIRGHKSEVTVFVERLNEFVDNLAKNHHEDFIQLPMDDPNHSSLEFAKFVCAKKKQIEHRLPKLKLDFQSDDDTAQNANRTVRLIGPLDQVEAAKETVLELIGSLRSIVVVNRAPSVLYITCDPKHHTEFLRNNGQLLKEIKEDHGRCLINLNKKMERFEISCDLKHSGNRSAAIESSKAHIEKIINMLESKVVHHVLIPIRHHRKLGPHLSTLREQFNVRIQMPSKSTDGQPIVVTGPDKASVEATEKALRALCPVTELIEMNAEHRSSLMGRGGAILQELIRKHSVQIVVPRGEASSSCNVSVSGAPEDVRACLMEIREHILPITRTILVTPEIRGSLIGSGGHKVKELCDKFLVKIHFSNKSAYCCEITVTGRPTNVDECEQHILSKVAQFNMSRTFDQFAYKTN</sequence>
<dbReference type="CDD" id="cd00105">
    <property type="entry name" value="KH-I"/>
    <property type="match status" value="1"/>
</dbReference>